<organism evidence="1 2">
    <name type="scientific">Araneus ventricosus</name>
    <name type="common">Orbweaver spider</name>
    <name type="synonym">Epeira ventricosa</name>
    <dbReference type="NCBI Taxonomy" id="182803"/>
    <lineage>
        <taxon>Eukaryota</taxon>
        <taxon>Metazoa</taxon>
        <taxon>Ecdysozoa</taxon>
        <taxon>Arthropoda</taxon>
        <taxon>Chelicerata</taxon>
        <taxon>Arachnida</taxon>
        <taxon>Araneae</taxon>
        <taxon>Araneomorphae</taxon>
        <taxon>Entelegynae</taxon>
        <taxon>Araneoidea</taxon>
        <taxon>Araneidae</taxon>
        <taxon>Araneus</taxon>
    </lineage>
</organism>
<evidence type="ECO:0000313" key="1">
    <source>
        <dbReference type="EMBL" id="GBM36562.1"/>
    </source>
</evidence>
<keyword evidence="2" id="KW-1185">Reference proteome</keyword>
<sequence>YITCVAVHEQCVITGSSDATIRKWFIATAECLAIYTGHSSRISRLLCVGQLIFSTSSDHTIRAWLFDLREISDDQGEACIKVFEVIYKSVFM</sequence>
<dbReference type="OrthoDB" id="674604at2759"/>
<evidence type="ECO:0000313" key="2">
    <source>
        <dbReference type="Proteomes" id="UP000499080"/>
    </source>
</evidence>
<reference evidence="1 2" key="1">
    <citation type="journal article" date="2019" name="Sci. Rep.">
        <title>Orb-weaving spider Araneus ventricosus genome elucidates the spidroin gene catalogue.</title>
        <authorList>
            <person name="Kono N."/>
            <person name="Nakamura H."/>
            <person name="Ohtoshi R."/>
            <person name="Moran D.A.P."/>
            <person name="Shinohara A."/>
            <person name="Yoshida Y."/>
            <person name="Fujiwara M."/>
            <person name="Mori M."/>
            <person name="Tomita M."/>
            <person name="Arakawa K."/>
        </authorList>
    </citation>
    <scope>NUCLEOTIDE SEQUENCE [LARGE SCALE GENOMIC DNA]</scope>
</reference>
<dbReference type="PANTHER" id="PTHR44489">
    <property type="match status" value="1"/>
</dbReference>
<comment type="caution">
    <text evidence="1">The sequence shown here is derived from an EMBL/GenBank/DDBJ whole genome shotgun (WGS) entry which is preliminary data.</text>
</comment>
<dbReference type="Proteomes" id="UP000499080">
    <property type="component" value="Unassembled WGS sequence"/>
</dbReference>
<dbReference type="InterPro" id="IPR044715">
    <property type="entry name" value="WDR86-like"/>
</dbReference>
<dbReference type="Pfam" id="PF00400">
    <property type="entry name" value="WD40"/>
    <property type="match status" value="1"/>
</dbReference>
<dbReference type="InterPro" id="IPR001680">
    <property type="entry name" value="WD40_rpt"/>
</dbReference>
<protein>
    <submittedName>
        <fullName evidence="1">Uncharacterized protein</fullName>
    </submittedName>
</protein>
<dbReference type="InterPro" id="IPR015943">
    <property type="entry name" value="WD40/YVTN_repeat-like_dom_sf"/>
</dbReference>
<accession>A0A4Y2F4U7</accession>
<name>A0A4Y2F4U7_ARAVE</name>
<dbReference type="Gene3D" id="2.130.10.10">
    <property type="entry name" value="YVTN repeat-like/Quinoprotein amine dehydrogenase"/>
    <property type="match status" value="1"/>
</dbReference>
<proteinExistence type="predicted"/>
<dbReference type="PANTHER" id="PTHR44489:SF11">
    <property type="entry name" value="WD REPEAT DOMAIN 86"/>
    <property type="match status" value="1"/>
</dbReference>
<gene>
    <name evidence="1" type="ORF">AVEN_188034_1</name>
</gene>
<dbReference type="SUPFAM" id="SSF50978">
    <property type="entry name" value="WD40 repeat-like"/>
    <property type="match status" value="1"/>
</dbReference>
<dbReference type="InterPro" id="IPR036322">
    <property type="entry name" value="WD40_repeat_dom_sf"/>
</dbReference>
<dbReference type="AlphaFoldDB" id="A0A4Y2F4U7"/>
<feature type="non-terminal residue" evidence="1">
    <location>
        <position position="1"/>
    </location>
</feature>
<dbReference type="EMBL" id="BGPR01094929">
    <property type="protein sequence ID" value="GBM36562.1"/>
    <property type="molecule type" value="Genomic_DNA"/>
</dbReference>